<feature type="transmembrane region" description="Helical" evidence="9">
    <location>
        <begin position="253"/>
        <end position="274"/>
    </location>
</feature>
<proteinExistence type="inferred from homology"/>
<dbReference type="InterPro" id="IPR018247">
    <property type="entry name" value="EF_Hand_1_Ca_BS"/>
</dbReference>
<dbReference type="SUPFAM" id="SSF47473">
    <property type="entry name" value="EF-hand"/>
    <property type="match status" value="1"/>
</dbReference>
<evidence type="ECO:0000256" key="5">
    <source>
        <dbReference type="ARBA" id="ARBA00022837"/>
    </source>
</evidence>
<dbReference type="GO" id="GO:0005509">
    <property type="term" value="F:calcium ion binding"/>
    <property type="evidence" value="ECO:0007669"/>
    <property type="project" value="InterPro"/>
</dbReference>
<protein>
    <recommendedName>
        <fullName evidence="11">EF-hand domain-containing protein</fullName>
    </recommendedName>
</protein>
<evidence type="ECO:0000256" key="2">
    <source>
        <dbReference type="ARBA" id="ARBA00006574"/>
    </source>
</evidence>
<dbReference type="PhylomeDB" id="A0A0G4FC70"/>
<dbReference type="CDD" id="cd00051">
    <property type="entry name" value="EFh"/>
    <property type="match status" value="1"/>
</dbReference>
<evidence type="ECO:0000256" key="6">
    <source>
        <dbReference type="ARBA" id="ARBA00022989"/>
    </source>
</evidence>
<keyword evidence="5" id="KW-0106">Calcium</keyword>
<gene>
    <name evidence="12" type="ORF">Vbra_14936</name>
</gene>
<reference evidence="12 13" key="1">
    <citation type="submission" date="2014-11" db="EMBL/GenBank/DDBJ databases">
        <authorList>
            <person name="Zhu J."/>
            <person name="Qi W."/>
            <person name="Song R."/>
        </authorList>
    </citation>
    <scope>NUCLEOTIDE SEQUENCE [LARGE SCALE GENOMIC DNA]</scope>
</reference>
<dbReference type="OrthoDB" id="26525at2759"/>
<evidence type="ECO:0000256" key="3">
    <source>
        <dbReference type="ARBA" id="ARBA00022692"/>
    </source>
</evidence>
<dbReference type="Proteomes" id="UP000041254">
    <property type="component" value="Unassembled WGS sequence"/>
</dbReference>
<sequence length="663" mass="73798">MSVSLLTKLALLATVVHGATLLRRAGPHGRGDIENWTLVTLFSLVIVLSLLFEYAHHQATHWLASHKSRHLLEVFNSLFKELTILGFIALTLFIAVRTGVVRAFNDRYLGMSETEKVALQVHPGAPPPTPLTELFEDVHILIFIVMALFILNTAILLVVGHLTCRHWDFLSGLTRNDLSQQIQALPSGSENLLSLIRKTLTFGTPEAEIDNALSFFGLRERFHGRHTNIFVKTPDEKEITFSQYLRARVGHTVVEFIELPTSMLITVIAIAITARPLLELSGVPSVTLMVVLAFALLAAASALHLSFYRTFDYYHRPDKTRLKNWITSDVAEPDQTVFVSRLDEERPVISHWLCGKVNRTAAVLPVASVKATTFLVQLTLFLLAAYTALLLKAVISTSHGSRGLWWSNGLWAYPLTFLPVGLTAAVLASAVGLFTMITSLDFLTDTDTIDTLMADIDAQRLARQTQILAFIRNKANTAAKEDRNKRARAVSYYERLPRDVQDAVVSAFAALSDTRDESGGVDLEGFYETVRSFGLAKTSPDAKYYARVLFETVDDDRSGKLELREFQTVFVMAFFDYEDPSTRAEREKGALRVFFDSIDADRSGEISIDELAKGLSELRPPVTASELTDLMAAVTSVEQVKVDVLTEFVQRVAKKDEMLHGGH</sequence>
<feature type="domain" description="EF-hand" evidence="11">
    <location>
        <begin position="586"/>
        <end position="621"/>
    </location>
</feature>
<keyword evidence="4" id="KW-0611">Plant defense</keyword>
<evidence type="ECO:0000313" key="12">
    <source>
        <dbReference type="EMBL" id="CEM10257.1"/>
    </source>
</evidence>
<feature type="transmembrane region" description="Helical" evidence="9">
    <location>
        <begin position="415"/>
        <end position="437"/>
    </location>
</feature>
<keyword evidence="8" id="KW-0568">Pathogenesis-related protein</keyword>
<dbReference type="InterPro" id="IPR002048">
    <property type="entry name" value="EF_hand_dom"/>
</dbReference>
<comment type="similarity">
    <text evidence="2">Belongs to the MLO family.</text>
</comment>
<keyword evidence="6 9" id="KW-1133">Transmembrane helix</keyword>
<comment type="subcellular location">
    <subcellularLocation>
        <location evidence="1">Membrane</location>
        <topology evidence="1">Multi-pass membrane protein</topology>
    </subcellularLocation>
</comment>
<dbReference type="InParanoid" id="A0A0G4FC70"/>
<evidence type="ECO:0000313" key="13">
    <source>
        <dbReference type="Proteomes" id="UP000041254"/>
    </source>
</evidence>
<evidence type="ECO:0000256" key="1">
    <source>
        <dbReference type="ARBA" id="ARBA00004141"/>
    </source>
</evidence>
<feature type="transmembrane region" description="Helical" evidence="9">
    <location>
        <begin position="77"/>
        <end position="96"/>
    </location>
</feature>
<evidence type="ECO:0000259" key="11">
    <source>
        <dbReference type="PROSITE" id="PS50222"/>
    </source>
</evidence>
<feature type="transmembrane region" description="Helical" evidence="9">
    <location>
        <begin position="138"/>
        <end position="159"/>
    </location>
</feature>
<dbReference type="GO" id="GO:0016020">
    <property type="term" value="C:membrane"/>
    <property type="evidence" value="ECO:0007669"/>
    <property type="project" value="UniProtKB-SubCell"/>
</dbReference>
<dbReference type="Gene3D" id="1.10.238.10">
    <property type="entry name" value="EF-hand"/>
    <property type="match status" value="2"/>
</dbReference>
<dbReference type="PROSITE" id="PS50222">
    <property type="entry name" value="EF_HAND_2"/>
    <property type="match status" value="1"/>
</dbReference>
<keyword evidence="13" id="KW-1185">Reference proteome</keyword>
<keyword evidence="10" id="KW-0732">Signal</keyword>
<evidence type="ECO:0000256" key="8">
    <source>
        <dbReference type="ARBA" id="ARBA00023265"/>
    </source>
</evidence>
<accession>A0A0G4FC70</accession>
<dbReference type="Pfam" id="PF13202">
    <property type="entry name" value="EF-hand_5"/>
    <property type="match status" value="2"/>
</dbReference>
<feature type="transmembrane region" description="Helical" evidence="9">
    <location>
        <begin position="286"/>
        <end position="307"/>
    </location>
</feature>
<dbReference type="InterPro" id="IPR011992">
    <property type="entry name" value="EF-hand-dom_pair"/>
</dbReference>
<organism evidence="12 13">
    <name type="scientific">Vitrella brassicaformis (strain CCMP3155)</name>
    <dbReference type="NCBI Taxonomy" id="1169540"/>
    <lineage>
        <taxon>Eukaryota</taxon>
        <taxon>Sar</taxon>
        <taxon>Alveolata</taxon>
        <taxon>Colpodellida</taxon>
        <taxon>Vitrellaceae</taxon>
        <taxon>Vitrella</taxon>
    </lineage>
</organism>
<keyword evidence="3 9" id="KW-0812">Transmembrane</keyword>
<evidence type="ECO:0000256" key="9">
    <source>
        <dbReference type="SAM" id="Phobius"/>
    </source>
</evidence>
<feature type="transmembrane region" description="Helical" evidence="9">
    <location>
        <begin position="37"/>
        <end position="56"/>
    </location>
</feature>
<dbReference type="PROSITE" id="PS00018">
    <property type="entry name" value="EF_HAND_1"/>
    <property type="match status" value="2"/>
</dbReference>
<evidence type="ECO:0000256" key="10">
    <source>
        <dbReference type="SAM" id="SignalP"/>
    </source>
</evidence>
<dbReference type="AlphaFoldDB" id="A0A0G4FC70"/>
<dbReference type="SMART" id="SM00054">
    <property type="entry name" value="EFh"/>
    <property type="match status" value="2"/>
</dbReference>
<feature type="transmembrane region" description="Helical" evidence="9">
    <location>
        <begin position="374"/>
        <end position="395"/>
    </location>
</feature>
<dbReference type="EMBL" id="CDMY01000404">
    <property type="protein sequence ID" value="CEM10257.1"/>
    <property type="molecule type" value="Genomic_DNA"/>
</dbReference>
<dbReference type="Pfam" id="PF03094">
    <property type="entry name" value="Mlo"/>
    <property type="match status" value="1"/>
</dbReference>
<dbReference type="InterPro" id="IPR004326">
    <property type="entry name" value="Mlo"/>
</dbReference>
<evidence type="ECO:0000256" key="7">
    <source>
        <dbReference type="ARBA" id="ARBA00023136"/>
    </source>
</evidence>
<feature type="chain" id="PRO_5005188401" description="EF-hand domain-containing protein" evidence="10">
    <location>
        <begin position="19"/>
        <end position="663"/>
    </location>
</feature>
<dbReference type="VEuPathDB" id="CryptoDB:Vbra_14936"/>
<dbReference type="OMA" id="IRIAMIC"/>
<dbReference type="GO" id="GO:0006952">
    <property type="term" value="P:defense response"/>
    <property type="evidence" value="ECO:0007669"/>
    <property type="project" value="UniProtKB-KW"/>
</dbReference>
<feature type="signal peptide" evidence="10">
    <location>
        <begin position="1"/>
        <end position="18"/>
    </location>
</feature>
<keyword evidence="7 9" id="KW-0472">Membrane</keyword>
<evidence type="ECO:0000256" key="4">
    <source>
        <dbReference type="ARBA" id="ARBA00022821"/>
    </source>
</evidence>
<name>A0A0G4FC70_VITBC</name>